<organism evidence="3 4">
    <name type="scientific">Flavobacterium endoglycinae</name>
    <dbReference type="NCBI Taxonomy" id="2816357"/>
    <lineage>
        <taxon>Bacteria</taxon>
        <taxon>Pseudomonadati</taxon>
        <taxon>Bacteroidota</taxon>
        <taxon>Flavobacteriia</taxon>
        <taxon>Flavobacteriales</taxon>
        <taxon>Flavobacteriaceae</taxon>
        <taxon>Flavobacterium</taxon>
    </lineage>
</organism>
<keyword evidence="4" id="KW-1185">Reference proteome</keyword>
<keyword evidence="1" id="KW-0812">Transmembrane</keyword>
<feature type="transmembrane region" description="Helical" evidence="1">
    <location>
        <begin position="221"/>
        <end position="239"/>
    </location>
</feature>
<feature type="transmembrane region" description="Helical" evidence="1">
    <location>
        <begin position="354"/>
        <end position="377"/>
    </location>
</feature>
<feature type="transmembrane region" description="Helical" evidence="1">
    <location>
        <begin position="328"/>
        <end position="348"/>
    </location>
</feature>
<feature type="transmembrane region" description="Helical" evidence="1">
    <location>
        <begin position="56"/>
        <end position="84"/>
    </location>
</feature>
<feature type="transmembrane region" description="Helical" evidence="1">
    <location>
        <begin position="288"/>
        <end position="307"/>
    </location>
</feature>
<dbReference type="PANTHER" id="PTHR36927:SF4">
    <property type="entry name" value="BLR5718 PROTEIN"/>
    <property type="match status" value="1"/>
</dbReference>
<dbReference type="Pfam" id="PF01757">
    <property type="entry name" value="Acyl_transf_3"/>
    <property type="match status" value="1"/>
</dbReference>
<accession>A0ABX7QHA5</accession>
<keyword evidence="3" id="KW-0012">Acyltransferase</keyword>
<dbReference type="GO" id="GO:0016746">
    <property type="term" value="F:acyltransferase activity"/>
    <property type="evidence" value="ECO:0007669"/>
    <property type="project" value="UniProtKB-KW"/>
</dbReference>
<dbReference type="PANTHER" id="PTHR36927">
    <property type="entry name" value="BLR4337 PROTEIN"/>
    <property type="match status" value="1"/>
</dbReference>
<feature type="transmembrane region" description="Helical" evidence="1">
    <location>
        <begin position="251"/>
        <end position="268"/>
    </location>
</feature>
<feature type="transmembrane region" description="Helical" evidence="1">
    <location>
        <begin position="26"/>
        <end position="44"/>
    </location>
</feature>
<evidence type="ECO:0000259" key="2">
    <source>
        <dbReference type="Pfam" id="PF01757"/>
    </source>
</evidence>
<evidence type="ECO:0000313" key="3">
    <source>
        <dbReference type="EMBL" id="QSW90454.1"/>
    </source>
</evidence>
<evidence type="ECO:0000256" key="1">
    <source>
        <dbReference type="SAM" id="Phobius"/>
    </source>
</evidence>
<proteinExistence type="predicted"/>
<reference evidence="3 4" key="1">
    <citation type="submission" date="2021-03" db="EMBL/GenBank/DDBJ databases">
        <title>Flavobacterium kribbensis sp. nov, an endophytic bacteria, isolated from soybean.</title>
        <authorList>
            <person name="Lee J."/>
            <person name="Seo J."/>
        </authorList>
    </citation>
    <scope>NUCLEOTIDE SEQUENCE [LARGE SCALE GENOMIC DNA]</scope>
    <source>
        <strain evidence="3 4">BB8</strain>
    </source>
</reference>
<dbReference type="RefSeq" id="WP_207297611.1">
    <property type="nucleotide sequence ID" value="NZ_CP071448.1"/>
</dbReference>
<dbReference type="InterPro" id="IPR050623">
    <property type="entry name" value="Glucan_succinyl_AcylTrfase"/>
</dbReference>
<feature type="transmembrane region" description="Helical" evidence="1">
    <location>
        <begin position="105"/>
        <end position="128"/>
    </location>
</feature>
<protein>
    <submittedName>
        <fullName evidence="3">Acyltransferase</fullName>
    </submittedName>
</protein>
<dbReference type="InterPro" id="IPR002656">
    <property type="entry name" value="Acyl_transf_3_dom"/>
</dbReference>
<keyword evidence="3" id="KW-0808">Transferase</keyword>
<dbReference type="Proteomes" id="UP000663440">
    <property type="component" value="Chromosome"/>
</dbReference>
<feature type="transmembrane region" description="Helical" evidence="1">
    <location>
        <begin position="148"/>
        <end position="167"/>
    </location>
</feature>
<gene>
    <name evidence="3" type="ORF">J0383_06495</name>
</gene>
<name>A0ABX7QHA5_9FLAO</name>
<dbReference type="EMBL" id="CP071448">
    <property type="protein sequence ID" value="QSW90454.1"/>
    <property type="molecule type" value="Genomic_DNA"/>
</dbReference>
<keyword evidence="1" id="KW-1133">Transmembrane helix</keyword>
<keyword evidence="1" id="KW-0472">Membrane</keyword>
<feature type="transmembrane region" description="Helical" evidence="1">
    <location>
        <begin position="187"/>
        <end position="209"/>
    </location>
</feature>
<feature type="domain" description="Acyltransferase 3" evidence="2">
    <location>
        <begin position="19"/>
        <end position="370"/>
    </location>
</feature>
<sequence length="384" mass="43776">MTTVITSKNQDSESSKKLLYIDNIKVLLTVLVVLHHTFIAYSASEGWYYNQPTNILGARILATAIISINQSFFMGYFFLLAAFFTESSYSRKGAFTFIKDRLIRLGVPLLFYSFLLTPFMCYLVYYFAKGHPITFFEYLSGYNSWIDLGVTWFVAALLLFTLLYAAVKKIFKINFSKSIQVPDSRAILLFSILLGIISFLVRIIFPVGWVLKPVGFQLGHFPQYIALFIMGLLASKNNWFDQLSEKTGKQLKRSAGLCILFFPVFLIVKFKLDTPSSWFSGGFHWQALLYAVWEQWIGISILTTLLINGKRNWNTASKLLIKASRSSFAVYIFHPLIIIIFTLCVRNWDIEPAIKLVIMTPLIIIGSFIFGALVLLIPGVKKII</sequence>
<evidence type="ECO:0000313" key="4">
    <source>
        <dbReference type="Proteomes" id="UP000663440"/>
    </source>
</evidence>